<evidence type="ECO:0000313" key="3">
    <source>
        <dbReference type="EMBL" id="HHF52943.1"/>
    </source>
</evidence>
<dbReference type="InterPro" id="IPR050101">
    <property type="entry name" value="CinA"/>
</dbReference>
<evidence type="ECO:0000256" key="1">
    <source>
        <dbReference type="HAMAP-Rule" id="MF_00226"/>
    </source>
</evidence>
<dbReference type="PANTHER" id="PTHR13939">
    <property type="entry name" value="NICOTINAMIDE-NUCLEOTIDE AMIDOHYDROLASE PNCC"/>
    <property type="match status" value="1"/>
</dbReference>
<dbReference type="CDD" id="cd00885">
    <property type="entry name" value="cinA"/>
    <property type="match status" value="1"/>
</dbReference>
<dbReference type="SMART" id="SM00852">
    <property type="entry name" value="MoCF_biosynth"/>
    <property type="match status" value="1"/>
</dbReference>
<dbReference type="EMBL" id="DRTX01000065">
    <property type="protein sequence ID" value="HHF52943.1"/>
    <property type="molecule type" value="Genomic_DNA"/>
</dbReference>
<dbReference type="Gene3D" id="3.40.980.10">
    <property type="entry name" value="MoaB/Mog-like domain"/>
    <property type="match status" value="1"/>
</dbReference>
<dbReference type="SUPFAM" id="SSF142433">
    <property type="entry name" value="CinA-like"/>
    <property type="match status" value="1"/>
</dbReference>
<dbReference type="Pfam" id="PF02464">
    <property type="entry name" value="CinA"/>
    <property type="match status" value="1"/>
</dbReference>
<comment type="caution">
    <text evidence="3">The sequence shown here is derived from an EMBL/GenBank/DDBJ whole genome shotgun (WGS) entry which is preliminary data.</text>
</comment>
<sequence>MKIAVISVGSEILSGRILNRDLALIADFLGKFGLRVSKEITVKDEVEEIVETLKDLKNFDIIFITGGLGPTSDDVTKKALARFLNVDLEFSEMVLKLVKERLEELGLEFLPVHRNYALIPRGAKILRNEAGLAPGMVFHTDKGMLISLPGPPREVESLLSQLEGLLEKYKGEEIYVKTVKTFGLRESEIHDRLKDCGWLEKAGFYPSIYGVDIRIEADRKEELDEILIELKDKLGENIYGYDNETLEMAFGRVLKERALTVSTAESCSGGLLANLITNVSGSSEYYIGGIIAYHNRIKIDFLGVPQDILKKYGAVSEPTARQMAEGIRKLFDTDVGLSTTGIAGPTGGTPQKPVGLVYMGFSFREEVHVIKRVFKGSRFEIKKQAAYTIMDFARRYLLKKYS</sequence>
<dbReference type="Pfam" id="PF00994">
    <property type="entry name" value="MoCF_biosynth"/>
    <property type="match status" value="1"/>
</dbReference>
<dbReference type="NCBIfam" id="TIGR00200">
    <property type="entry name" value="cinA_nterm"/>
    <property type="match status" value="1"/>
</dbReference>
<dbReference type="InterPro" id="IPR001453">
    <property type="entry name" value="MoaB/Mog_dom"/>
</dbReference>
<dbReference type="PANTHER" id="PTHR13939:SF0">
    <property type="entry name" value="NMN AMIDOHYDROLASE-LIKE PROTEIN YFAY"/>
    <property type="match status" value="1"/>
</dbReference>
<reference evidence="3" key="1">
    <citation type="journal article" date="2020" name="mSystems">
        <title>Genome- and Community-Level Interaction Insights into Carbon Utilization and Element Cycling Functions of Hydrothermarchaeota in Hydrothermal Sediment.</title>
        <authorList>
            <person name="Zhou Z."/>
            <person name="Liu Y."/>
            <person name="Xu W."/>
            <person name="Pan J."/>
            <person name="Luo Z.H."/>
            <person name="Li M."/>
        </authorList>
    </citation>
    <scope>NUCLEOTIDE SEQUENCE [LARGE SCALE GENOMIC DNA]</scope>
    <source>
        <strain evidence="3">HyVt-96</strain>
    </source>
</reference>
<dbReference type="Gene3D" id="3.30.70.2860">
    <property type="match status" value="1"/>
</dbReference>
<dbReference type="AlphaFoldDB" id="A0A7V5HMN2"/>
<name>A0A7V5HMN2_UNCW3</name>
<dbReference type="InterPro" id="IPR036653">
    <property type="entry name" value="CinA-like_C"/>
</dbReference>
<accession>A0A7V5HMN2</accession>
<dbReference type="InterPro" id="IPR036425">
    <property type="entry name" value="MoaB/Mog-like_dom_sf"/>
</dbReference>
<dbReference type="Pfam" id="PF18146">
    <property type="entry name" value="CinA_KH"/>
    <property type="match status" value="1"/>
</dbReference>
<protein>
    <recommendedName>
        <fullName evidence="1">CinA-like protein</fullName>
    </recommendedName>
</protein>
<dbReference type="InterPro" id="IPR008135">
    <property type="entry name" value="Competence-induced_CinA"/>
</dbReference>
<dbReference type="NCBIfam" id="TIGR00199">
    <property type="entry name" value="PncC_domain"/>
    <property type="match status" value="1"/>
</dbReference>
<dbReference type="SUPFAM" id="SSF53218">
    <property type="entry name" value="Molybdenum cofactor biosynthesis proteins"/>
    <property type="match status" value="1"/>
</dbReference>
<proteinExistence type="inferred from homology"/>
<organism evidence="3">
    <name type="scientific">candidate division WOR-3 bacterium</name>
    <dbReference type="NCBI Taxonomy" id="2052148"/>
    <lineage>
        <taxon>Bacteria</taxon>
        <taxon>Bacteria division WOR-3</taxon>
    </lineage>
</organism>
<gene>
    <name evidence="3" type="ORF">ENL43_01085</name>
</gene>
<dbReference type="Gene3D" id="3.90.950.20">
    <property type="entry name" value="CinA-like"/>
    <property type="match status" value="1"/>
</dbReference>
<dbReference type="HAMAP" id="MF_00226_B">
    <property type="entry name" value="CinA_B"/>
    <property type="match status" value="1"/>
</dbReference>
<dbReference type="Proteomes" id="UP000886050">
    <property type="component" value="Unassembled WGS sequence"/>
</dbReference>
<feature type="domain" description="MoaB/Mog" evidence="2">
    <location>
        <begin position="4"/>
        <end position="169"/>
    </location>
</feature>
<dbReference type="PIRSF" id="PIRSF006728">
    <property type="entry name" value="CinA"/>
    <property type="match status" value="1"/>
</dbReference>
<comment type="similarity">
    <text evidence="1">Belongs to the CinA family.</text>
</comment>
<dbReference type="InterPro" id="IPR008136">
    <property type="entry name" value="CinA_C"/>
</dbReference>
<dbReference type="InterPro" id="IPR041424">
    <property type="entry name" value="CinA_KH"/>
</dbReference>
<evidence type="ECO:0000259" key="2">
    <source>
        <dbReference type="SMART" id="SM00852"/>
    </source>
</evidence>